<organism evidence="2 3">
    <name type="scientific">Rhizopogon vesiculosus</name>
    <dbReference type="NCBI Taxonomy" id="180088"/>
    <lineage>
        <taxon>Eukaryota</taxon>
        <taxon>Fungi</taxon>
        <taxon>Dikarya</taxon>
        <taxon>Basidiomycota</taxon>
        <taxon>Agaricomycotina</taxon>
        <taxon>Agaricomycetes</taxon>
        <taxon>Agaricomycetidae</taxon>
        <taxon>Boletales</taxon>
        <taxon>Suillineae</taxon>
        <taxon>Rhizopogonaceae</taxon>
        <taxon>Rhizopogon</taxon>
    </lineage>
</organism>
<feature type="transmembrane region" description="Helical" evidence="1">
    <location>
        <begin position="178"/>
        <end position="198"/>
    </location>
</feature>
<gene>
    <name evidence="2" type="ORF">AZE42_07951</name>
</gene>
<dbReference type="Proteomes" id="UP000183567">
    <property type="component" value="Unassembled WGS sequence"/>
</dbReference>
<feature type="transmembrane region" description="Helical" evidence="1">
    <location>
        <begin position="219"/>
        <end position="243"/>
    </location>
</feature>
<dbReference type="OrthoDB" id="2641762at2759"/>
<feature type="transmembrane region" description="Helical" evidence="1">
    <location>
        <begin position="20"/>
        <end position="41"/>
    </location>
</feature>
<evidence type="ECO:0000313" key="2">
    <source>
        <dbReference type="EMBL" id="OJA12644.1"/>
    </source>
</evidence>
<sequence length="325" mass="36444">MSTESSSDRLHDGISLLSLTLFMGIGYGTVLTIYIQCLFSLAHSSMRQAPRMFFLSYTSVIFILETLYVAANSRRVWIAFITNWGSLTGPAHAEISLWHDWASIAAMACYIISNWLAEMLMLWRCITLFQNMKNTRWLIPIPCCMFFAVIATSVNLFVHTTKISKSTAAMTKAYCVFVVVDLSFNIITTSLITARIMIHRSALRKSIGIHHHGMEYISIVAMTTEFCMIYAIGSVVYLVLYATDNFVQFPFMVVQCQMQVIAPFVLILRILQGKAWTSRTEADITSQSLSNHVEELPSNFSTTSVRSSEVSTAVFAYKGSGVTSK</sequence>
<feature type="transmembrane region" description="Helical" evidence="1">
    <location>
        <begin position="101"/>
        <end position="125"/>
    </location>
</feature>
<protein>
    <submittedName>
        <fullName evidence="2">Uncharacterized protein</fullName>
    </submittedName>
</protein>
<dbReference type="AlphaFoldDB" id="A0A1J8QLJ8"/>
<keyword evidence="1" id="KW-1133">Transmembrane helix</keyword>
<accession>A0A1J8QLJ8</accession>
<keyword evidence="1" id="KW-0812">Transmembrane</keyword>
<dbReference type="STRING" id="180088.A0A1J8QLJ8"/>
<dbReference type="EMBL" id="LVVM01004549">
    <property type="protein sequence ID" value="OJA12644.1"/>
    <property type="molecule type" value="Genomic_DNA"/>
</dbReference>
<feature type="transmembrane region" description="Helical" evidence="1">
    <location>
        <begin position="137"/>
        <end position="158"/>
    </location>
</feature>
<reference evidence="2 3" key="1">
    <citation type="submission" date="2016-03" db="EMBL/GenBank/DDBJ databases">
        <title>Comparative genomics of the ectomycorrhizal sister species Rhizopogon vinicolor and Rhizopogon vesiculosus (Basidiomycota: Boletales) reveals a divergence of the mating type B locus.</title>
        <authorList>
            <person name="Mujic A.B."/>
            <person name="Kuo A."/>
            <person name="Tritt A."/>
            <person name="Lipzen A."/>
            <person name="Chen C."/>
            <person name="Johnson J."/>
            <person name="Sharma A."/>
            <person name="Barry K."/>
            <person name="Grigoriev I.V."/>
            <person name="Spatafora J.W."/>
        </authorList>
    </citation>
    <scope>NUCLEOTIDE SEQUENCE [LARGE SCALE GENOMIC DNA]</scope>
    <source>
        <strain evidence="2 3">AM-OR11-056</strain>
    </source>
</reference>
<comment type="caution">
    <text evidence="2">The sequence shown here is derived from an EMBL/GenBank/DDBJ whole genome shotgun (WGS) entry which is preliminary data.</text>
</comment>
<proteinExistence type="predicted"/>
<evidence type="ECO:0000256" key="1">
    <source>
        <dbReference type="SAM" id="Phobius"/>
    </source>
</evidence>
<keyword evidence="3" id="KW-1185">Reference proteome</keyword>
<evidence type="ECO:0000313" key="3">
    <source>
        <dbReference type="Proteomes" id="UP000183567"/>
    </source>
</evidence>
<name>A0A1J8QLJ8_9AGAM</name>
<feature type="transmembrane region" description="Helical" evidence="1">
    <location>
        <begin position="53"/>
        <end position="71"/>
    </location>
</feature>
<feature type="transmembrane region" description="Helical" evidence="1">
    <location>
        <begin position="249"/>
        <end position="271"/>
    </location>
</feature>
<keyword evidence="1" id="KW-0472">Membrane</keyword>